<evidence type="ECO:0000313" key="1">
    <source>
        <dbReference type="EMBL" id="MDQ0998798.1"/>
    </source>
</evidence>
<dbReference type="RefSeq" id="WP_307284270.1">
    <property type="nucleotide sequence ID" value="NZ_JAUSZT010000003.1"/>
</dbReference>
<reference evidence="1 2" key="1">
    <citation type="submission" date="2023-07" db="EMBL/GenBank/DDBJ databases">
        <title>Comparative genomics of wheat-associated soil bacteria to identify genetic determinants of phenazine resistance.</title>
        <authorList>
            <person name="Mouncey N."/>
        </authorList>
    </citation>
    <scope>NUCLEOTIDE SEQUENCE [LARGE SCALE GENOMIC DNA]</scope>
    <source>
        <strain evidence="1 2">W4I11</strain>
    </source>
</reference>
<protein>
    <recommendedName>
        <fullName evidence="3">DUF885 domain-containing protein</fullName>
    </recommendedName>
</protein>
<keyword evidence="2" id="KW-1185">Reference proteome</keyword>
<evidence type="ECO:0008006" key="3">
    <source>
        <dbReference type="Google" id="ProtNLM"/>
    </source>
</evidence>
<proteinExistence type="predicted"/>
<dbReference type="EMBL" id="JAUSZT010000003">
    <property type="protein sequence ID" value="MDQ0998798.1"/>
    <property type="molecule type" value="Genomic_DNA"/>
</dbReference>
<evidence type="ECO:0000313" key="2">
    <source>
        <dbReference type="Proteomes" id="UP001237780"/>
    </source>
</evidence>
<sequence length="181" mass="20192">MKPPGIVVTSVLLTVGYAGFFATRPAPPLAPVIERYQMPDRAVALNEEIVTRFLYGYAPVAAAQRELDEDDEASVRTAILDAKAREFGFASYADWLDTNNTIMVTYHWATHPQPQQEVEKAIASVPTMVALSPEQKAEAINGLKSGLAQIQNARPSLENIVIVERHLRSLKPFYNQWVRQQ</sequence>
<dbReference type="Proteomes" id="UP001237780">
    <property type="component" value="Unassembled WGS sequence"/>
</dbReference>
<accession>A0ABU0SGE8</accession>
<gene>
    <name evidence="1" type="ORF">QFZ34_003980</name>
</gene>
<organism evidence="1 2">
    <name type="scientific">Phyllobacterium ifriqiyense</name>
    <dbReference type="NCBI Taxonomy" id="314238"/>
    <lineage>
        <taxon>Bacteria</taxon>
        <taxon>Pseudomonadati</taxon>
        <taxon>Pseudomonadota</taxon>
        <taxon>Alphaproteobacteria</taxon>
        <taxon>Hyphomicrobiales</taxon>
        <taxon>Phyllobacteriaceae</taxon>
        <taxon>Phyllobacterium</taxon>
    </lineage>
</organism>
<name>A0ABU0SGE8_9HYPH</name>
<comment type="caution">
    <text evidence="1">The sequence shown here is derived from an EMBL/GenBank/DDBJ whole genome shotgun (WGS) entry which is preliminary data.</text>
</comment>